<proteinExistence type="predicted"/>
<evidence type="ECO:0000313" key="2">
    <source>
        <dbReference type="EMBL" id="KAL0573311.1"/>
    </source>
</evidence>
<feature type="non-terminal residue" evidence="2">
    <location>
        <position position="556"/>
    </location>
</feature>
<protein>
    <submittedName>
        <fullName evidence="2">Uncharacterized protein</fullName>
    </submittedName>
</protein>
<dbReference type="Proteomes" id="UP001465976">
    <property type="component" value="Unassembled WGS sequence"/>
</dbReference>
<reference evidence="2 3" key="1">
    <citation type="submission" date="2024-02" db="EMBL/GenBank/DDBJ databases">
        <title>A draft genome for the cacao thread blight pathogen Marasmius crinis-equi.</title>
        <authorList>
            <person name="Cohen S.P."/>
            <person name="Baruah I.K."/>
            <person name="Amoako-Attah I."/>
            <person name="Bukari Y."/>
            <person name="Meinhardt L.W."/>
            <person name="Bailey B.A."/>
        </authorList>
    </citation>
    <scope>NUCLEOTIDE SEQUENCE [LARGE SCALE GENOMIC DNA]</scope>
    <source>
        <strain evidence="2 3">GH-76</strain>
    </source>
</reference>
<accession>A0ABR3FDC0</accession>
<feature type="region of interest" description="Disordered" evidence="1">
    <location>
        <begin position="450"/>
        <end position="476"/>
    </location>
</feature>
<comment type="caution">
    <text evidence="2">The sequence shown here is derived from an EMBL/GenBank/DDBJ whole genome shotgun (WGS) entry which is preliminary data.</text>
</comment>
<evidence type="ECO:0000313" key="3">
    <source>
        <dbReference type="Proteomes" id="UP001465976"/>
    </source>
</evidence>
<organism evidence="2 3">
    <name type="scientific">Marasmius crinis-equi</name>
    <dbReference type="NCBI Taxonomy" id="585013"/>
    <lineage>
        <taxon>Eukaryota</taxon>
        <taxon>Fungi</taxon>
        <taxon>Dikarya</taxon>
        <taxon>Basidiomycota</taxon>
        <taxon>Agaricomycotina</taxon>
        <taxon>Agaricomycetes</taxon>
        <taxon>Agaricomycetidae</taxon>
        <taxon>Agaricales</taxon>
        <taxon>Marasmiineae</taxon>
        <taxon>Marasmiaceae</taxon>
        <taxon>Marasmius</taxon>
    </lineage>
</organism>
<sequence>MSAKTIPKNTSRASTVLETCSDAFEHARNVREIASSGLCNRITTRASDVSVALEHLNETLSRLQRCKDYIQDHFQATSSQSSLSPFSSLQTKLQAYMRQMAGGRDIVNLLISNATLIQIEIQDNPQSLMSFVGSLGNVSEKSTDSEDYSREGDDETQQLTRAYWNVYRATLKGYHYSFQLCTMLHAHLTKLPVELGPPAQVYDVDFYTISGLAVPSTESQTLLPISNDVLPVSKHPILEELRALLKPKEVSKEIRGTANPSSRSRHPISLDITTKIHNSLDSFKEEGQKTLDKTRQKLDFLDRLVDECKSTQDTLDNGIEAVAARLTSDLDSAIMSACAARNSSLASRVAQVQDMISVAQHTDMALMKAIHLKAIRRSGVRQAEENFLACELDHMQLELNSLRLEELDAPPQPCRIQNQLLENKKKVFRLLSSLSSSINLELQKHEAAVDPPIPNQSEPPQCATYPEHNGDKSGLEHGALLPDVSYDPDFERGQSPEPGSRTFADELNLTTSPIISISQVGECRGKDIPLNDGVKKQEEIPECSWSNLPFFGVDIP</sequence>
<name>A0ABR3FDC0_9AGAR</name>
<gene>
    <name evidence="2" type="ORF">V5O48_008652</name>
</gene>
<keyword evidence="3" id="KW-1185">Reference proteome</keyword>
<dbReference type="EMBL" id="JBAHYK010000518">
    <property type="protein sequence ID" value="KAL0573311.1"/>
    <property type="molecule type" value="Genomic_DNA"/>
</dbReference>
<evidence type="ECO:0000256" key="1">
    <source>
        <dbReference type="SAM" id="MobiDB-lite"/>
    </source>
</evidence>